<organism evidence="1 2">
    <name type="scientific">Pandoraea pnomenusa</name>
    <dbReference type="NCBI Taxonomy" id="93220"/>
    <lineage>
        <taxon>Bacteria</taxon>
        <taxon>Pseudomonadati</taxon>
        <taxon>Pseudomonadota</taxon>
        <taxon>Betaproteobacteria</taxon>
        <taxon>Burkholderiales</taxon>
        <taxon>Burkholderiaceae</taxon>
        <taxon>Pandoraea</taxon>
    </lineage>
</organism>
<dbReference type="OrthoDB" id="8943117at2"/>
<dbReference type="RefSeq" id="WP_023874054.1">
    <property type="nucleotide sequence ID" value="NC_023018.2"/>
</dbReference>
<proteinExistence type="predicted"/>
<dbReference type="AlphaFoldDB" id="A0A378Y9W9"/>
<evidence type="ECO:0000313" key="1">
    <source>
        <dbReference type="EMBL" id="SUA73884.1"/>
    </source>
</evidence>
<dbReference type="GeneID" id="57198533"/>
<dbReference type="Proteomes" id="UP000254573">
    <property type="component" value="Unassembled WGS sequence"/>
</dbReference>
<sequence length="90" mass="9576">MDPFLHGGIGLVPGGEFVRFNVNVDGKVWTCHIARASLNRLANAADATDAQAGDQALFERFEALEEEIVQRAARTILGGASVEPIVVDVA</sequence>
<protein>
    <submittedName>
        <fullName evidence="1">Uncharacterized protein</fullName>
    </submittedName>
</protein>
<dbReference type="SUPFAM" id="SSF160272">
    <property type="entry name" value="Shew3726-like"/>
    <property type="match status" value="1"/>
</dbReference>
<dbReference type="KEGG" id="prb:X636_20930"/>
<name>A0A378Y9W9_9BURK</name>
<reference evidence="1 2" key="1">
    <citation type="submission" date="2018-06" db="EMBL/GenBank/DDBJ databases">
        <authorList>
            <consortium name="Pathogen Informatics"/>
            <person name="Doyle S."/>
        </authorList>
    </citation>
    <scope>NUCLEOTIDE SEQUENCE [LARGE SCALE GENOMIC DNA]</scope>
    <source>
        <strain evidence="1 2">NCTC13160</strain>
    </source>
</reference>
<dbReference type="InterPro" id="IPR036692">
    <property type="entry name" value="Shew3726-like_sf"/>
</dbReference>
<evidence type="ECO:0000313" key="2">
    <source>
        <dbReference type="Proteomes" id="UP000254573"/>
    </source>
</evidence>
<dbReference type="KEGG" id="ppnm:LV28_00120"/>
<accession>A0A378Y9W9</accession>
<gene>
    <name evidence="1" type="ORF">NCTC13160_00029</name>
</gene>
<dbReference type="EMBL" id="UGSG01000001">
    <property type="protein sequence ID" value="SUA73884.1"/>
    <property type="molecule type" value="Genomic_DNA"/>
</dbReference>